<dbReference type="AlphaFoldDB" id="A0A251X2N6"/>
<keyword evidence="1" id="KW-1133">Transmembrane helix</keyword>
<evidence type="ECO:0008006" key="4">
    <source>
        <dbReference type="Google" id="ProtNLM"/>
    </source>
</evidence>
<protein>
    <recommendedName>
        <fullName evidence="4">Tetratricopeptide repeat-like domain-containing protein</fullName>
    </recommendedName>
</protein>
<keyword evidence="1" id="KW-0472">Membrane</keyword>
<evidence type="ECO:0000313" key="3">
    <source>
        <dbReference type="Proteomes" id="UP000194664"/>
    </source>
</evidence>
<name>A0A251X2N6_9RHOB</name>
<gene>
    <name evidence="2" type="ORF">BVC71_03935</name>
</gene>
<evidence type="ECO:0000313" key="2">
    <source>
        <dbReference type="EMBL" id="OUD10648.1"/>
    </source>
</evidence>
<sequence>MSNNESFIDEVNDEVRRDQLFGYIRKYGWIAALAVVGLVGATAYVEFRASQQGAAAEAKGDAIFAALEENEWAQRQEALAQLPQDVVELMLTGVAATENGDNDAAIAAYTALAGLEDARPIYRELGRFKALVLQSADESPEDRIANFETLAVPGAPFAMLAREQIAVAQAQMGDVDAAIETLQAISADATASQGLRNRIGQLIVALGGQAAE</sequence>
<reference evidence="2 3" key="1">
    <citation type="submission" date="2016-12" db="EMBL/GenBank/DDBJ databases">
        <title>The draft genome sequence of HSLHS2.</title>
        <authorList>
            <person name="Hu D."/>
            <person name="Wang L."/>
            <person name="Shao Z."/>
        </authorList>
    </citation>
    <scope>NUCLEOTIDE SEQUENCE [LARGE SCALE GENOMIC DNA]</scope>
    <source>
        <strain evidence="2">MCCC 1A06712</strain>
    </source>
</reference>
<evidence type="ECO:0000256" key="1">
    <source>
        <dbReference type="SAM" id="Phobius"/>
    </source>
</evidence>
<proteinExistence type="predicted"/>
<comment type="caution">
    <text evidence="2">The sequence shown here is derived from an EMBL/GenBank/DDBJ whole genome shotgun (WGS) entry which is preliminary data.</text>
</comment>
<dbReference type="Proteomes" id="UP000194664">
    <property type="component" value="Unassembled WGS sequence"/>
</dbReference>
<dbReference type="EMBL" id="MSPP01000001">
    <property type="protein sequence ID" value="OUD10648.1"/>
    <property type="molecule type" value="Genomic_DNA"/>
</dbReference>
<feature type="transmembrane region" description="Helical" evidence="1">
    <location>
        <begin position="27"/>
        <end position="45"/>
    </location>
</feature>
<keyword evidence="3" id="KW-1185">Reference proteome</keyword>
<organism evidence="2 3">
    <name type="scientific">Marivivens niveibacter</name>
    <dbReference type="NCBI Taxonomy" id="1930667"/>
    <lineage>
        <taxon>Bacteria</taxon>
        <taxon>Pseudomonadati</taxon>
        <taxon>Pseudomonadota</taxon>
        <taxon>Alphaproteobacteria</taxon>
        <taxon>Rhodobacterales</taxon>
        <taxon>Paracoccaceae</taxon>
        <taxon>Marivivens group</taxon>
        <taxon>Marivivens</taxon>
    </lineage>
</organism>
<dbReference type="SUPFAM" id="SSF48452">
    <property type="entry name" value="TPR-like"/>
    <property type="match status" value="1"/>
</dbReference>
<dbReference type="OrthoDB" id="7173339at2"/>
<dbReference type="RefSeq" id="WP_086450297.1">
    <property type="nucleotide sequence ID" value="NZ_MSPP01000001.1"/>
</dbReference>
<keyword evidence="1" id="KW-0812">Transmembrane</keyword>
<accession>A0A251X2N6</accession>
<dbReference type="InterPro" id="IPR011990">
    <property type="entry name" value="TPR-like_helical_dom_sf"/>
</dbReference>